<feature type="compositionally biased region" description="Low complexity" evidence="7">
    <location>
        <begin position="368"/>
        <end position="382"/>
    </location>
</feature>
<dbReference type="InterPro" id="IPR019542">
    <property type="entry name" value="Enhancer_polycomb-like_N"/>
</dbReference>
<dbReference type="EMBL" id="CH477834">
    <property type="protein sequence ID" value="EAT35803.1"/>
    <property type="molecule type" value="Genomic_DNA"/>
</dbReference>
<dbReference type="VEuPathDB" id="VectorBase:AAEL012057"/>
<dbReference type="Proteomes" id="UP000682892">
    <property type="component" value="Chromosome 2"/>
</dbReference>
<keyword evidence="5 6" id="KW-0539">Nucleus</keyword>
<feature type="domain" description="Enhancer of polycomb-like N-terminal" evidence="8">
    <location>
        <begin position="7"/>
        <end position="141"/>
    </location>
</feature>
<feature type="compositionally biased region" description="Low complexity" evidence="7">
    <location>
        <begin position="299"/>
        <end position="308"/>
    </location>
</feature>
<evidence type="ECO:0000256" key="2">
    <source>
        <dbReference type="ARBA" id="ARBA00008035"/>
    </source>
</evidence>
<reference evidence="9" key="1">
    <citation type="submission" date="2005-10" db="EMBL/GenBank/DDBJ databases">
        <authorList>
            <person name="Loftus B.J."/>
            <person name="Nene V.M."/>
            <person name="Hannick L.I."/>
            <person name="Bidwell S."/>
            <person name="Haas B."/>
            <person name="Amedeo P."/>
            <person name="Orvis J."/>
            <person name="Wortman J.R."/>
            <person name="White O.R."/>
            <person name="Salzberg S."/>
            <person name="Shumway M."/>
            <person name="Koo H."/>
            <person name="Zhao Y."/>
            <person name="Holmes M."/>
            <person name="Miller J."/>
            <person name="Schatz M."/>
            <person name="Pop M."/>
            <person name="Pai G."/>
            <person name="Utterback T."/>
            <person name="Rogers Y.-H."/>
            <person name="Kravitz S."/>
            <person name="Fraser C.M."/>
        </authorList>
    </citation>
    <scope>NUCLEOTIDE SEQUENCE</scope>
    <source>
        <strain evidence="9">Liverpool</strain>
    </source>
</reference>
<proteinExistence type="inferred from homology"/>
<comment type="subcellular location">
    <subcellularLocation>
        <location evidence="1 6">Nucleus</location>
    </subcellularLocation>
</comment>
<accession>Q16N85</accession>
<dbReference type="GO" id="GO:0006357">
    <property type="term" value="P:regulation of transcription by RNA polymerase II"/>
    <property type="evidence" value="ECO:0007669"/>
    <property type="project" value="InterPro"/>
</dbReference>
<evidence type="ECO:0000256" key="4">
    <source>
        <dbReference type="ARBA" id="ARBA00023163"/>
    </source>
</evidence>
<feature type="region of interest" description="Disordered" evidence="7">
    <location>
        <begin position="299"/>
        <end position="382"/>
    </location>
</feature>
<dbReference type="OMA" id="NDIQSNW"/>
<dbReference type="GO" id="GO:0035267">
    <property type="term" value="C:NuA4 histone acetyltransferase complex"/>
    <property type="evidence" value="ECO:0007669"/>
    <property type="project" value="InterPro"/>
</dbReference>
<evidence type="ECO:0000313" key="10">
    <source>
        <dbReference type="Proteomes" id="UP000682892"/>
    </source>
</evidence>
<dbReference type="Pfam" id="PF10513">
    <property type="entry name" value="EPL1"/>
    <property type="match status" value="1"/>
</dbReference>
<reference evidence="9" key="2">
    <citation type="journal article" date="2007" name="Science">
        <title>Genome sequence of Aedes aegypti, a major arbovirus vector.</title>
        <authorList>
            <person name="Nene V."/>
            <person name="Wortman J.R."/>
            <person name="Lawson D."/>
            <person name="Haas B."/>
            <person name="Kodira C."/>
            <person name="Tu Z.J."/>
            <person name="Loftus B."/>
            <person name="Xi Z."/>
            <person name="Megy K."/>
            <person name="Grabherr M."/>
            <person name="Ren Q."/>
            <person name="Zdobnov E.M."/>
            <person name="Lobo N.F."/>
            <person name="Campbell K.S."/>
            <person name="Brown S.E."/>
            <person name="Bonaldo M.F."/>
            <person name="Zhu J."/>
            <person name="Sinkins S.P."/>
            <person name="Hogenkamp D.G."/>
            <person name="Amedeo P."/>
            <person name="Arensburger P."/>
            <person name="Atkinson P.W."/>
            <person name="Bidwell S."/>
            <person name="Biedler J."/>
            <person name="Birney E."/>
            <person name="Bruggner R.V."/>
            <person name="Costas J."/>
            <person name="Coy M.R."/>
            <person name="Crabtree J."/>
            <person name="Crawford M."/>
            <person name="Debruyn B."/>
            <person name="Decaprio D."/>
            <person name="Eiglmeier K."/>
            <person name="Eisenstadt E."/>
            <person name="El-Dorry H."/>
            <person name="Gelbart W.M."/>
            <person name="Gomes S.L."/>
            <person name="Hammond M."/>
            <person name="Hannick L.I."/>
            <person name="Hogan J.R."/>
            <person name="Holmes M.H."/>
            <person name="Jaffe D."/>
            <person name="Johnston J.S."/>
            <person name="Kennedy R.C."/>
            <person name="Koo H."/>
            <person name="Kravitz S."/>
            <person name="Kriventseva E.V."/>
            <person name="Kulp D."/>
            <person name="Labutti K."/>
            <person name="Lee E."/>
            <person name="Li S."/>
            <person name="Lovin D.D."/>
            <person name="Mao C."/>
            <person name="Mauceli E."/>
            <person name="Menck C.F."/>
            <person name="Miller J.R."/>
            <person name="Montgomery P."/>
            <person name="Mori A."/>
            <person name="Nascimento A.L."/>
            <person name="Naveira H.F."/>
            <person name="Nusbaum C."/>
            <person name="O'leary S."/>
            <person name="Orvis J."/>
            <person name="Pertea M."/>
            <person name="Quesneville H."/>
            <person name="Reidenbach K.R."/>
            <person name="Rogers Y.H."/>
            <person name="Roth C.W."/>
            <person name="Schneider J.R."/>
            <person name="Schatz M."/>
            <person name="Shumway M."/>
            <person name="Stanke M."/>
            <person name="Stinson E.O."/>
            <person name="Tubio J.M."/>
            <person name="Vanzee J.P."/>
            <person name="Verjovski-Almeida S."/>
            <person name="Werner D."/>
            <person name="White O."/>
            <person name="Wyder S."/>
            <person name="Zeng Q."/>
            <person name="Zhao Q."/>
            <person name="Zhao Y."/>
            <person name="Hill C.A."/>
            <person name="Raikhel A.S."/>
            <person name="Soares M.B."/>
            <person name="Knudson D.L."/>
            <person name="Lee N.H."/>
            <person name="Galagan J."/>
            <person name="Salzberg S.L."/>
            <person name="Paulsen I.T."/>
            <person name="Dimopoulos G."/>
            <person name="Collins F.H."/>
            <person name="Birren B."/>
            <person name="Fraser-Liggett C.M."/>
            <person name="Severson D.W."/>
        </authorList>
    </citation>
    <scope>NUCLEOTIDE SEQUENCE [LARGE SCALE GENOMIC DNA]</scope>
    <source>
        <strain evidence="9">Liverpool</strain>
    </source>
</reference>
<feature type="compositionally biased region" description="Basic residues" evidence="7">
    <location>
        <begin position="350"/>
        <end position="363"/>
    </location>
</feature>
<dbReference type="PaxDb" id="7159-AAEL012057-PA"/>
<dbReference type="eggNOG" id="KOG2261">
    <property type="taxonomic scope" value="Eukaryota"/>
</dbReference>
<evidence type="ECO:0000313" key="9">
    <source>
        <dbReference type="EMBL" id="EAT35803.1"/>
    </source>
</evidence>
<comment type="similarity">
    <text evidence="2 6">Belongs to the enhancer of polycomb family.</text>
</comment>
<dbReference type="PhylomeDB" id="Q16N85"/>
<feature type="compositionally biased region" description="Low complexity" evidence="7">
    <location>
        <begin position="733"/>
        <end position="743"/>
    </location>
</feature>
<dbReference type="STRING" id="7159.Q16N85"/>
<organism evidence="9 10">
    <name type="scientific">Aedes aegypti</name>
    <name type="common">Yellowfever mosquito</name>
    <name type="synonym">Culex aegypti</name>
    <dbReference type="NCBI Taxonomy" id="7159"/>
    <lineage>
        <taxon>Eukaryota</taxon>
        <taxon>Metazoa</taxon>
        <taxon>Ecdysozoa</taxon>
        <taxon>Arthropoda</taxon>
        <taxon>Hexapoda</taxon>
        <taxon>Insecta</taxon>
        <taxon>Pterygota</taxon>
        <taxon>Neoptera</taxon>
        <taxon>Endopterygota</taxon>
        <taxon>Diptera</taxon>
        <taxon>Nematocera</taxon>
        <taxon>Culicoidea</taxon>
        <taxon>Culicidae</taxon>
        <taxon>Culicinae</taxon>
        <taxon>Aedini</taxon>
        <taxon>Aedes</taxon>
        <taxon>Stegomyia</taxon>
    </lineage>
</organism>
<dbReference type="GO" id="GO:0005634">
    <property type="term" value="C:nucleus"/>
    <property type="evidence" value="ECO:0007669"/>
    <property type="project" value="UniProtKB-SubCell"/>
</dbReference>
<evidence type="ECO:0000256" key="5">
    <source>
        <dbReference type="ARBA" id="ARBA00023242"/>
    </source>
</evidence>
<name>Q16N85_AEDAE</name>
<keyword evidence="4 6" id="KW-0804">Transcription</keyword>
<feature type="region of interest" description="Disordered" evidence="7">
    <location>
        <begin position="726"/>
        <end position="758"/>
    </location>
</feature>
<evidence type="ECO:0000256" key="7">
    <source>
        <dbReference type="SAM" id="MobiDB-lite"/>
    </source>
</evidence>
<feature type="compositionally biased region" description="Low complexity" evidence="7">
    <location>
        <begin position="316"/>
        <end position="337"/>
    </location>
</feature>
<feature type="region of interest" description="Disordered" evidence="7">
    <location>
        <begin position="1464"/>
        <end position="1490"/>
    </location>
</feature>
<gene>
    <name evidence="9" type="ORF">AaeL_AAEL012057</name>
</gene>
<evidence type="ECO:0000259" key="8">
    <source>
        <dbReference type="Pfam" id="PF10513"/>
    </source>
</evidence>
<protein>
    <recommendedName>
        <fullName evidence="6">Enhancer of polycomb-like protein</fullName>
    </recommendedName>
</protein>
<feature type="region of interest" description="Disordered" evidence="7">
    <location>
        <begin position="1024"/>
        <end position="1068"/>
    </location>
</feature>
<dbReference type="InterPro" id="IPR024943">
    <property type="entry name" value="Enhancer_polycomb"/>
</dbReference>
<dbReference type="PANTHER" id="PTHR14898">
    <property type="entry name" value="ENHANCER OF POLYCOMB"/>
    <property type="match status" value="1"/>
</dbReference>
<reference evidence="9" key="3">
    <citation type="submission" date="2012-09" db="EMBL/GenBank/DDBJ databases">
        <authorList>
            <consortium name="VectorBase"/>
        </authorList>
    </citation>
    <scope>NUCLEOTIDE SEQUENCE</scope>
    <source>
        <strain evidence="9">Liverpool</strain>
    </source>
</reference>
<keyword evidence="3 6" id="KW-0805">Transcription regulation</keyword>
<evidence type="ECO:0000256" key="3">
    <source>
        <dbReference type="ARBA" id="ARBA00023015"/>
    </source>
</evidence>
<evidence type="ECO:0000256" key="6">
    <source>
        <dbReference type="RuleBase" id="RU361124"/>
    </source>
</evidence>
<sequence length="1688" mass="182002">MSKLSFRARALDPSKPMPIYLAEELPDLPEYSAINRAVPQMPSGMEKEEESEHHLQRAICTGLIIPTPEVFEATDSEFYEKYYPTDYKMPKQMIHMQPLNLEQDVPDYDMDSADEQWVNTQGKRLDLDPLKFETMMDRLEKSSGQTVVTLNEAKALLKQDDELSIAVYDYWLNKRLKTQHPLILSVKTETRGNTTPNNPYLAFRRRTEKMQTRKNRKNDESSYEKMLKLRRDLSRAVTLLEMIKRREKIKREQLHLGIEIYEKRYQTQDFNGQLLSEFTANATKASRPAFAPIYSNQYSSHHSAMSGSAGAGTSGSGAYHGPSSSSSHYHHVGGTSSSKRDSESLSSSRKEKRQYKKRKHKIQKERSSASSSTVTGSSAVGLGSSAVGTGGVGGYHHYQYHPAGTGVSGLSGIAASSGVGGRGDAAVGTGLGSGTVDPALSSDEEELANLQGATAPEEEYAYAFRRSKLSQYHRPITKGFGDWPWVSKEENGKADLRYRFALTSLRHPRPRCIGFARRRIGRGGRVIIDRVSTDLDDLWSRLDYKIIESETTPAAAVAMEPEEESIVIPVPSSAGASALTAPTATATSNPTTASATTAISQMERKWNELESALAVKSGVKRTRQLVIKEETDMDDLFMANFGLARRIKTDGLVKMEEEDVVNSRLIGEEVEVKQEKCSDERTSVAVAAGGTSSSTNSINNSLQNRAVSQYQQQLLQRSLRALQRKTAAPGLMSSASPDASSSSRWNDELGLSESTPSADSKAIASVYTELLNDIQSSWLHFRPKTPEPMLQMEDGLLDDDPLFQTDANRIALELQALDAELPGDIFNSTESVYRTKNFALDSLVEPHPLGLESAAVTKDATDELGIKLETCSNSDNNLSGDSLNDLNLSLSESNEDEKMLDKILQECQIDDMKSLNQTSNFWNGILEDGILNQLETADETGAGTGGDVKEDPLTINELVSPSPVEGLPVHKIGYCSELVGYDRLASVERYKSKRRKILKRCNYLVGSSFFAVRNPPSEEIFKKLSDGDGNVPLEGEKAEGAAEAAPTADSEVKVEEESDSVSATIPADQIKIEPPDELLAACSPSASSQSAPHLQTNTSVPPVGSTYQQHSLSAPQIKLEPINYLQAVSHSTAVAATASPATASTSFLITSPSVQVVSQATTTVLNPLVASSQTTVPVVTAQHQQQQHPQHSTLTGQITLAGNAGSASSSGTSTPTGSYIVQHTTPIVLSQQQMQQIATSGGNIVTVSGNQMLTATKQALQQGQQQQHIQLQHATHSHQGETYVLTTATPTGQSPLKKQINGPNDKTVKQNVINPKLHTLINQKLAASGQKASDLSKKQFEMITKALVSQKMIVKSATAANHGSSAATAAAAQVVQQQQLQQQQQGTSGTGTYNTIQNAAGLPITILSATSQNPQQATQNKIILTSSPQLIQQAAGQLMAAAAAASPHGKISINSNLLQQQQGQQLTQFQTTDGGQGQTTSGTTGGQQQQNVKFEKAVNMLFDADKNRIVYANIKNSRGQFLAQLNPKVVNIIQPIQQQKLINSVGAMQQQQQQQTAANVQSILGASPTGTTTFVNSKGGIQRIPSVSIRAQQLQQQQQQQQQGQQQLDSHGTATVAVATNNATNSIKFIQVTPAVASAASSVVSENQAVSSSGSGGLVVPSSSGAVVGTAGSGTNTAAPTSINITNR</sequence>
<evidence type="ECO:0000256" key="1">
    <source>
        <dbReference type="ARBA" id="ARBA00004123"/>
    </source>
</evidence>
<feature type="region of interest" description="Disordered" evidence="7">
    <location>
        <begin position="1289"/>
        <end position="1309"/>
    </location>
</feature>